<keyword evidence="1" id="KW-0472">Membrane</keyword>
<name>A0A8J3KIM0_9ACTN</name>
<feature type="transmembrane region" description="Helical" evidence="1">
    <location>
        <begin position="131"/>
        <end position="155"/>
    </location>
</feature>
<reference evidence="2 3" key="1">
    <citation type="submission" date="2021-01" db="EMBL/GenBank/DDBJ databases">
        <title>Whole genome shotgun sequence of Catellatospora citrea NBRC 14495.</title>
        <authorList>
            <person name="Komaki H."/>
            <person name="Tamura T."/>
        </authorList>
    </citation>
    <scope>NUCLEOTIDE SEQUENCE [LARGE SCALE GENOMIC DNA]</scope>
    <source>
        <strain evidence="2 3">NBRC 14495</strain>
    </source>
</reference>
<organism evidence="2 3">
    <name type="scientific">Catellatospora citrea</name>
    <dbReference type="NCBI Taxonomy" id="53366"/>
    <lineage>
        <taxon>Bacteria</taxon>
        <taxon>Bacillati</taxon>
        <taxon>Actinomycetota</taxon>
        <taxon>Actinomycetes</taxon>
        <taxon>Micromonosporales</taxon>
        <taxon>Micromonosporaceae</taxon>
        <taxon>Catellatospora</taxon>
    </lineage>
</organism>
<comment type="caution">
    <text evidence="2">The sequence shown here is derived from an EMBL/GenBank/DDBJ whole genome shotgun (WGS) entry which is preliminary data.</text>
</comment>
<accession>A0A8J3KIM0</accession>
<keyword evidence="1" id="KW-0812">Transmembrane</keyword>
<dbReference type="EMBL" id="BONH01000002">
    <property type="protein sequence ID" value="GIF95784.1"/>
    <property type="molecule type" value="Genomic_DNA"/>
</dbReference>
<dbReference type="Proteomes" id="UP000659904">
    <property type="component" value="Unassembled WGS sequence"/>
</dbReference>
<protein>
    <recommendedName>
        <fullName evidence="4">PEGA domain-containing protein</fullName>
    </recommendedName>
</protein>
<evidence type="ECO:0008006" key="4">
    <source>
        <dbReference type="Google" id="ProtNLM"/>
    </source>
</evidence>
<evidence type="ECO:0000313" key="2">
    <source>
        <dbReference type="EMBL" id="GIF95784.1"/>
    </source>
</evidence>
<gene>
    <name evidence="2" type="ORF">Cci01nite_08780</name>
</gene>
<evidence type="ECO:0000313" key="3">
    <source>
        <dbReference type="Proteomes" id="UP000659904"/>
    </source>
</evidence>
<sequence>MIGRMSQPHHPGPVMPFTAYPMPVPVPEGHGVLVVSFNRGPYIVSAASTSKLKVDGRQVPFGGEGTYHVVVPAGPHEVKVTDPFGMPMIKTRLTVHPGAGHQLAFRFGGWRNRVHDGQGTDVTTFGMWSNYAIMLVVLPAVLILCCGGGALLSALGSTSS</sequence>
<dbReference type="AlphaFoldDB" id="A0A8J3KIM0"/>
<keyword evidence="1" id="KW-1133">Transmembrane helix</keyword>
<evidence type="ECO:0000256" key="1">
    <source>
        <dbReference type="SAM" id="Phobius"/>
    </source>
</evidence>
<proteinExistence type="predicted"/>
<keyword evidence="3" id="KW-1185">Reference proteome</keyword>